<dbReference type="GO" id="GO:0008745">
    <property type="term" value="F:N-acetylmuramoyl-L-alanine amidase activity"/>
    <property type="evidence" value="ECO:0007669"/>
    <property type="project" value="UniProtKB-EC"/>
</dbReference>
<dbReference type="RefSeq" id="WP_182501212.1">
    <property type="nucleotide sequence ID" value="NZ_JACJHX010000001.1"/>
</dbReference>
<evidence type="ECO:0000256" key="1">
    <source>
        <dbReference type="ARBA" id="ARBA00022801"/>
    </source>
</evidence>
<dbReference type="Gene3D" id="3.40.630.40">
    <property type="entry name" value="Zn-dependent exopeptidases"/>
    <property type="match status" value="1"/>
</dbReference>
<dbReference type="CDD" id="cd02696">
    <property type="entry name" value="MurNAc-LAA"/>
    <property type="match status" value="1"/>
</dbReference>
<dbReference type="PANTHER" id="PTHR30404">
    <property type="entry name" value="N-ACETYLMURAMOYL-L-ALANINE AMIDASE"/>
    <property type="match status" value="1"/>
</dbReference>
<dbReference type="Pfam" id="PF01520">
    <property type="entry name" value="Amidase_3"/>
    <property type="match status" value="1"/>
</dbReference>
<feature type="domain" description="MurNAc-LAA" evidence="3">
    <location>
        <begin position="65"/>
        <end position="177"/>
    </location>
</feature>
<evidence type="ECO:0000256" key="2">
    <source>
        <dbReference type="SAM" id="MobiDB-lite"/>
    </source>
</evidence>
<dbReference type="InterPro" id="IPR050695">
    <property type="entry name" value="N-acetylmuramoyl_amidase_3"/>
</dbReference>
<feature type="region of interest" description="Disordered" evidence="2">
    <location>
        <begin position="1"/>
        <end position="21"/>
    </location>
</feature>
<keyword evidence="5" id="KW-1185">Reference proteome</keyword>
<dbReference type="EMBL" id="JACJHX010000001">
    <property type="protein sequence ID" value="MBA9024722.1"/>
    <property type="molecule type" value="Genomic_DNA"/>
</dbReference>
<keyword evidence="1 4" id="KW-0378">Hydrolase</keyword>
<evidence type="ECO:0000313" key="5">
    <source>
        <dbReference type="Proteomes" id="UP000626697"/>
    </source>
</evidence>
<dbReference type="Proteomes" id="UP000626697">
    <property type="component" value="Unassembled WGS sequence"/>
</dbReference>
<proteinExistence type="predicted"/>
<evidence type="ECO:0000259" key="3">
    <source>
        <dbReference type="SMART" id="SM00646"/>
    </source>
</evidence>
<evidence type="ECO:0000313" key="4">
    <source>
        <dbReference type="EMBL" id="MBA9024722.1"/>
    </source>
</evidence>
<comment type="caution">
    <text evidence="4">The sequence shown here is derived from an EMBL/GenBank/DDBJ whole genome shotgun (WGS) entry which is preliminary data.</text>
</comment>
<name>A0ABR6CIB1_9BACI</name>
<reference evidence="4 5" key="1">
    <citation type="submission" date="2020-08" db="EMBL/GenBank/DDBJ databases">
        <title>Genomic Encyclopedia of Type Strains, Phase IV (KMG-IV): sequencing the most valuable type-strain genomes for metagenomic binning, comparative biology and taxonomic classification.</title>
        <authorList>
            <person name="Goeker M."/>
        </authorList>
    </citation>
    <scope>NUCLEOTIDE SEQUENCE [LARGE SCALE GENOMIC DNA]</scope>
    <source>
        <strain evidence="4 5">DSM 105481</strain>
    </source>
</reference>
<accession>A0ABR6CIB1</accession>
<dbReference type="SUPFAM" id="SSF53187">
    <property type="entry name" value="Zn-dependent exopeptidases"/>
    <property type="match status" value="1"/>
</dbReference>
<dbReference type="EC" id="3.5.1.28" evidence="4"/>
<dbReference type="PANTHER" id="PTHR30404:SF0">
    <property type="entry name" value="N-ACETYLMURAMOYL-L-ALANINE AMIDASE AMIC"/>
    <property type="match status" value="1"/>
</dbReference>
<sequence>MVKKIKIDPGHGGKDPGGVANDLQEKNIVLDISKEMKRYLDEEYTDHKTTLTRFTDVFIAFSERANIANRTNADVFISIHVNAGGGTGYESYIYTKASANSEKLQTLVNAEALETAKKYGLRAHGDDKKRGNLAVVRETNMPAVLTEIAFIDSKDAELLKNRDFIKDMASAYARGVAKYLDLPVKKTTVPKEEPKVVETDINKVSNWAQSSWDEAVANGYFDGTRPGASITREEVAIVVNRLRSILLKLISENSGDIKALEMKLHEIEKQDQ</sequence>
<feature type="compositionally biased region" description="Basic and acidic residues" evidence="2">
    <location>
        <begin position="1"/>
        <end position="14"/>
    </location>
</feature>
<dbReference type="SMART" id="SM00646">
    <property type="entry name" value="Ami_3"/>
    <property type="match status" value="1"/>
</dbReference>
<organism evidence="4 5">
    <name type="scientific">Peribacillus huizhouensis</name>
    <dbReference type="NCBI Taxonomy" id="1501239"/>
    <lineage>
        <taxon>Bacteria</taxon>
        <taxon>Bacillati</taxon>
        <taxon>Bacillota</taxon>
        <taxon>Bacilli</taxon>
        <taxon>Bacillales</taxon>
        <taxon>Bacillaceae</taxon>
        <taxon>Peribacillus</taxon>
    </lineage>
</organism>
<dbReference type="InterPro" id="IPR002508">
    <property type="entry name" value="MurNAc-LAA_cat"/>
</dbReference>
<gene>
    <name evidence="4" type="ORF">HNP81_000004</name>
</gene>
<protein>
    <submittedName>
        <fullName evidence="4">N-acetylmuramoyl-L-alanine amidase</fullName>
        <ecNumber evidence="4">3.5.1.28</ecNumber>
    </submittedName>
</protein>